<keyword evidence="7 9" id="KW-0503">Monooxygenase</keyword>
<dbReference type="InterPro" id="IPR017972">
    <property type="entry name" value="Cyt_P450_CS"/>
</dbReference>
<feature type="binding site" description="axial binding residue" evidence="8">
    <location>
        <position position="401"/>
    </location>
    <ligand>
        <name>heme</name>
        <dbReference type="ChEBI" id="CHEBI:30413"/>
    </ligand>
    <ligandPart>
        <name>Fe</name>
        <dbReference type="ChEBI" id="CHEBI:18248"/>
    </ligandPart>
</feature>
<dbReference type="PANTHER" id="PTHR47946">
    <property type="entry name" value="CYTOCHROME P450 78A7-RELATED"/>
    <property type="match status" value="1"/>
</dbReference>
<keyword evidence="5 9" id="KW-0560">Oxidoreductase</keyword>
<evidence type="ECO:0000256" key="6">
    <source>
        <dbReference type="ARBA" id="ARBA00023004"/>
    </source>
</evidence>
<sequence>MVLTMTTDQEDSLLILPPTTSPLPPLVAVLVLTAALLWLSPGGLAPVAHRTLAALSRAIDGGTALMFFSVSVTRLVVSSQPGTAREILASSAFGDRPVKDAARHLLFHRAMGFAPSGAAHLRGLRRLAAAHLFGPRRVTGAAHHRESLPPWRATHIMATVFGKHFDDLSSQEGAMLEEMVTEGYDLLGTFNWADHLPLLKWLDLQGVRLRCDRLSKHRERRANGGVADEFTGDFVDVLLGLEGEDKLSDSDMIAVLWEMIFRGTDTVAILMEWIMARMVLHPDIQVNAQAELDAVVGRGVAVADADVASLPYIHIVKETLRMHPPGPLLSWARLAIHDAHVGGHLVPAGTTAMVNMWAIAHDPAIWSQPEAFRPERFQEEDVSVLGSDLRLAPFGAGRRVCPGKMLAHATTHLWIAQLLHQFEWAPAAAGGGVDLSERLNMSLEMATPLLHTRGGRQGPHLPSPAATINGASSAPAPRLPVGGRRGRAVELRGLDGRLNLLPASRVATETVHRSSHRREEQTNWILLLASIKSSDGCQRSKEDENMRHVRKAEEKGSGGWSGDWRGAATEEGR</sequence>
<evidence type="ECO:0000256" key="3">
    <source>
        <dbReference type="ARBA" id="ARBA00022617"/>
    </source>
</evidence>
<dbReference type="Proteomes" id="UP000298652">
    <property type="component" value="Chromosome 2"/>
</dbReference>
<comment type="cofactor">
    <cofactor evidence="1 8">
        <name>heme</name>
        <dbReference type="ChEBI" id="CHEBI:30413"/>
    </cofactor>
</comment>
<keyword evidence="3 8" id="KW-0349">Heme</keyword>
<evidence type="ECO:0000313" key="11">
    <source>
        <dbReference type="EMBL" id="TKW34665.1"/>
    </source>
</evidence>
<evidence type="ECO:0000313" key="12">
    <source>
        <dbReference type="Proteomes" id="UP000298652"/>
    </source>
</evidence>
<dbReference type="PANTHER" id="PTHR47946:SF14">
    <property type="entry name" value="CYTOCHROME P450 FAMILY PROTEIN"/>
    <property type="match status" value="1"/>
</dbReference>
<protein>
    <submittedName>
        <fullName evidence="11">Uncharacterized protein</fullName>
    </submittedName>
</protein>
<dbReference type="GO" id="GO:0016705">
    <property type="term" value="F:oxidoreductase activity, acting on paired donors, with incorporation or reduction of molecular oxygen"/>
    <property type="evidence" value="ECO:0007669"/>
    <property type="project" value="InterPro"/>
</dbReference>
<dbReference type="PRINTS" id="PR00463">
    <property type="entry name" value="EP450I"/>
</dbReference>
<reference evidence="11" key="1">
    <citation type="submission" date="2019-03" db="EMBL/GenBank/DDBJ databases">
        <title>WGS assembly of Setaria viridis.</title>
        <authorList>
            <person name="Huang P."/>
            <person name="Jenkins J."/>
            <person name="Grimwood J."/>
            <person name="Barry K."/>
            <person name="Healey A."/>
            <person name="Mamidi S."/>
            <person name="Sreedasyam A."/>
            <person name="Shu S."/>
            <person name="Feldman M."/>
            <person name="Wu J."/>
            <person name="Yu Y."/>
            <person name="Chen C."/>
            <person name="Johnson J."/>
            <person name="Rokhsar D."/>
            <person name="Baxter I."/>
            <person name="Schmutz J."/>
            <person name="Brutnell T."/>
            <person name="Kellogg E."/>
        </authorList>
    </citation>
    <scope>NUCLEOTIDE SEQUENCE [LARGE SCALE GENOMIC DNA]</scope>
</reference>
<evidence type="ECO:0000256" key="4">
    <source>
        <dbReference type="ARBA" id="ARBA00022723"/>
    </source>
</evidence>
<evidence type="ECO:0000256" key="10">
    <source>
        <dbReference type="SAM" id="MobiDB-lite"/>
    </source>
</evidence>
<dbReference type="GO" id="GO:0004497">
    <property type="term" value="F:monooxygenase activity"/>
    <property type="evidence" value="ECO:0007669"/>
    <property type="project" value="UniProtKB-KW"/>
</dbReference>
<dbReference type="InterPro" id="IPR036396">
    <property type="entry name" value="Cyt_P450_sf"/>
</dbReference>
<name>A0A4U6VZI3_SETVI</name>
<dbReference type="EMBL" id="CM016553">
    <property type="protein sequence ID" value="TKW34665.1"/>
    <property type="molecule type" value="Genomic_DNA"/>
</dbReference>
<evidence type="ECO:0000256" key="7">
    <source>
        <dbReference type="ARBA" id="ARBA00023033"/>
    </source>
</evidence>
<feature type="region of interest" description="Disordered" evidence="10">
    <location>
        <begin position="455"/>
        <end position="483"/>
    </location>
</feature>
<dbReference type="PROSITE" id="PS00086">
    <property type="entry name" value="CYTOCHROME_P450"/>
    <property type="match status" value="1"/>
</dbReference>
<dbReference type="Gene3D" id="1.10.630.10">
    <property type="entry name" value="Cytochrome P450"/>
    <property type="match status" value="1"/>
</dbReference>
<gene>
    <name evidence="11" type="ORF">SEVIR_2G320800v2</name>
</gene>
<dbReference type="InterPro" id="IPR001128">
    <property type="entry name" value="Cyt_P450"/>
</dbReference>
<keyword evidence="4 8" id="KW-0479">Metal-binding</keyword>
<evidence type="ECO:0000256" key="8">
    <source>
        <dbReference type="PIRSR" id="PIRSR602401-1"/>
    </source>
</evidence>
<comment type="similarity">
    <text evidence="2 9">Belongs to the cytochrome P450 family.</text>
</comment>
<dbReference type="OMA" id="GDKHIPK"/>
<feature type="compositionally biased region" description="Basic and acidic residues" evidence="10">
    <location>
        <begin position="538"/>
        <end position="556"/>
    </location>
</feature>
<evidence type="ECO:0000256" key="1">
    <source>
        <dbReference type="ARBA" id="ARBA00001971"/>
    </source>
</evidence>
<keyword evidence="6 8" id="KW-0408">Iron</keyword>
<accession>A0A4U6VZI3</accession>
<feature type="region of interest" description="Disordered" evidence="10">
    <location>
        <begin position="537"/>
        <end position="573"/>
    </location>
</feature>
<dbReference type="InterPro" id="IPR002401">
    <property type="entry name" value="Cyt_P450_E_grp-I"/>
</dbReference>
<dbReference type="GO" id="GO:0005506">
    <property type="term" value="F:iron ion binding"/>
    <property type="evidence" value="ECO:0007669"/>
    <property type="project" value="InterPro"/>
</dbReference>
<evidence type="ECO:0000256" key="5">
    <source>
        <dbReference type="ARBA" id="ARBA00023002"/>
    </source>
</evidence>
<dbReference type="AlphaFoldDB" id="A0A4U6VZI3"/>
<dbReference type="InterPro" id="IPR051996">
    <property type="entry name" value="Cytochrome_P450_78A"/>
</dbReference>
<organism evidence="11 12">
    <name type="scientific">Setaria viridis</name>
    <name type="common">Green bristlegrass</name>
    <name type="synonym">Setaria italica subsp. viridis</name>
    <dbReference type="NCBI Taxonomy" id="4556"/>
    <lineage>
        <taxon>Eukaryota</taxon>
        <taxon>Viridiplantae</taxon>
        <taxon>Streptophyta</taxon>
        <taxon>Embryophyta</taxon>
        <taxon>Tracheophyta</taxon>
        <taxon>Spermatophyta</taxon>
        <taxon>Magnoliopsida</taxon>
        <taxon>Liliopsida</taxon>
        <taxon>Poales</taxon>
        <taxon>Poaceae</taxon>
        <taxon>PACMAD clade</taxon>
        <taxon>Panicoideae</taxon>
        <taxon>Panicodae</taxon>
        <taxon>Paniceae</taxon>
        <taxon>Cenchrinae</taxon>
        <taxon>Setaria</taxon>
    </lineage>
</organism>
<dbReference type="Pfam" id="PF00067">
    <property type="entry name" value="p450"/>
    <property type="match status" value="1"/>
</dbReference>
<keyword evidence="12" id="KW-1185">Reference proteome</keyword>
<proteinExistence type="inferred from homology"/>
<dbReference type="Gramene" id="TKW34665">
    <property type="protein sequence ID" value="TKW34665"/>
    <property type="gene ID" value="SEVIR_2G320800v2"/>
</dbReference>
<dbReference type="PRINTS" id="PR00385">
    <property type="entry name" value="P450"/>
</dbReference>
<evidence type="ECO:0000256" key="2">
    <source>
        <dbReference type="ARBA" id="ARBA00010617"/>
    </source>
</evidence>
<dbReference type="SUPFAM" id="SSF48264">
    <property type="entry name" value="Cytochrome P450"/>
    <property type="match status" value="1"/>
</dbReference>
<evidence type="ECO:0000256" key="9">
    <source>
        <dbReference type="RuleBase" id="RU000461"/>
    </source>
</evidence>
<dbReference type="GO" id="GO:0020037">
    <property type="term" value="F:heme binding"/>
    <property type="evidence" value="ECO:0007669"/>
    <property type="project" value="InterPro"/>
</dbReference>